<comment type="pathway">
    <text evidence="3">Porphyrin-containing compound metabolism; protoheme biosynthesis.</text>
</comment>
<dbReference type="InterPro" id="IPR005254">
    <property type="entry name" value="Heme_biosyn_assoc_TPR_pro"/>
</dbReference>
<evidence type="ECO:0000256" key="9">
    <source>
        <dbReference type="ARBA" id="ARBA00023244"/>
    </source>
</evidence>
<keyword evidence="8 10" id="KW-0472">Membrane</keyword>
<keyword evidence="6 10" id="KW-0812">Transmembrane</keyword>
<proteinExistence type="predicted"/>
<name>A0A7W2TWK1_9GAMM</name>
<evidence type="ECO:0000313" key="13">
    <source>
        <dbReference type="Proteomes" id="UP000539350"/>
    </source>
</evidence>
<evidence type="ECO:0000256" key="8">
    <source>
        <dbReference type="ARBA" id="ARBA00023136"/>
    </source>
</evidence>
<dbReference type="GO" id="GO:0006779">
    <property type="term" value="P:porphyrin-containing compound biosynthetic process"/>
    <property type="evidence" value="ECO:0007669"/>
    <property type="project" value="UniProtKB-KW"/>
</dbReference>
<dbReference type="SUPFAM" id="SSF48452">
    <property type="entry name" value="TPR-like"/>
    <property type="match status" value="1"/>
</dbReference>
<reference evidence="12 13" key="1">
    <citation type="submission" date="2020-07" db="EMBL/GenBank/DDBJ databases">
        <title>Halieaceae bacterium, F7430, whole genome shotgun sequencing project.</title>
        <authorList>
            <person name="Jiang S."/>
            <person name="Liu Z.W."/>
            <person name="Du Z.J."/>
        </authorList>
    </citation>
    <scope>NUCLEOTIDE SEQUENCE [LARGE SCALE GENOMIC DNA]</scope>
    <source>
        <strain evidence="12 13">F7430</strain>
    </source>
</reference>
<dbReference type="Gene3D" id="1.25.40.10">
    <property type="entry name" value="Tetratricopeptide repeat domain"/>
    <property type="match status" value="2"/>
</dbReference>
<feature type="transmembrane region" description="Helical" evidence="10">
    <location>
        <begin position="40"/>
        <end position="60"/>
    </location>
</feature>
<evidence type="ECO:0000256" key="1">
    <source>
        <dbReference type="ARBA" id="ARBA00002962"/>
    </source>
</evidence>
<comment type="subcellular location">
    <subcellularLocation>
        <location evidence="2">Cell inner membrane</location>
        <topology evidence="2">Multi-pass membrane protein</topology>
    </subcellularLocation>
</comment>
<evidence type="ECO:0000256" key="4">
    <source>
        <dbReference type="ARBA" id="ARBA00022475"/>
    </source>
</evidence>
<gene>
    <name evidence="12" type="ORF">H2508_09185</name>
</gene>
<dbReference type="InterPro" id="IPR010817">
    <property type="entry name" value="HemY_N"/>
</dbReference>
<sequence>MRKVFGLILIALLLGVAVVTLIETDPGYILLAYGHYTLETSLWVGLLLLLIVTLLLYGVIRLLRKLFAGQVTVLNWFSNRKSQKSAQLTNRGLINFIEGNWERSRRQLLRGSRHSDTPLLNYLVAARASYQLGDQDAVRKYLSEAERTDAQAGVAVELTQAEMRLQAGQYEQAVITLERAKRNANRHPHVLRLLQQAYLGLEDWDNLVALLPELQRHGVLPAEELQSLSRKVYMRQLQHSVEREDNAAKALNECWQTLPSTWKRDPDLLRAYVALLITRDDHQTAEKVCISTLKRQWDSELVRLFAFVHSDSQSKQLAQAETWLGDHPQDAQLLLCLGRLSARNQLWGKARDYFESCYQLQQTPEVCAELGRLLGALGEPKVSARYYEEGLLRDVKLPELPMPQPSTYSHQLELS</sequence>
<protein>
    <submittedName>
        <fullName evidence="12">Heme biosynthesis protein HemY</fullName>
    </submittedName>
</protein>
<evidence type="ECO:0000256" key="7">
    <source>
        <dbReference type="ARBA" id="ARBA00022989"/>
    </source>
</evidence>
<evidence type="ECO:0000256" key="6">
    <source>
        <dbReference type="ARBA" id="ARBA00022692"/>
    </source>
</evidence>
<dbReference type="UniPathway" id="UPA00252"/>
<comment type="caution">
    <text evidence="12">The sequence shown here is derived from an EMBL/GenBank/DDBJ whole genome shotgun (WGS) entry which is preliminary data.</text>
</comment>
<evidence type="ECO:0000256" key="2">
    <source>
        <dbReference type="ARBA" id="ARBA00004429"/>
    </source>
</evidence>
<dbReference type="EMBL" id="JACFXU010000014">
    <property type="protein sequence ID" value="MBA6413281.1"/>
    <property type="molecule type" value="Genomic_DNA"/>
</dbReference>
<dbReference type="GO" id="GO:0005886">
    <property type="term" value="C:plasma membrane"/>
    <property type="evidence" value="ECO:0007669"/>
    <property type="project" value="UniProtKB-SubCell"/>
</dbReference>
<evidence type="ECO:0000256" key="10">
    <source>
        <dbReference type="SAM" id="Phobius"/>
    </source>
</evidence>
<evidence type="ECO:0000256" key="5">
    <source>
        <dbReference type="ARBA" id="ARBA00022519"/>
    </source>
</evidence>
<evidence type="ECO:0000259" key="11">
    <source>
        <dbReference type="Pfam" id="PF07219"/>
    </source>
</evidence>
<keyword evidence="13" id="KW-1185">Reference proteome</keyword>
<comment type="function">
    <text evidence="1">Involved in a late step of protoheme IX synthesis.</text>
</comment>
<dbReference type="NCBIfam" id="TIGR00540">
    <property type="entry name" value="TPR_hemY_coli"/>
    <property type="match status" value="1"/>
</dbReference>
<accession>A0A7W2TWK1</accession>
<dbReference type="InterPro" id="IPR011990">
    <property type="entry name" value="TPR-like_helical_dom_sf"/>
</dbReference>
<evidence type="ECO:0000256" key="3">
    <source>
        <dbReference type="ARBA" id="ARBA00004744"/>
    </source>
</evidence>
<organism evidence="12 13">
    <name type="scientific">Sediminihaliea albiluteola</name>
    <dbReference type="NCBI Taxonomy" id="2758564"/>
    <lineage>
        <taxon>Bacteria</taxon>
        <taxon>Pseudomonadati</taxon>
        <taxon>Pseudomonadota</taxon>
        <taxon>Gammaproteobacteria</taxon>
        <taxon>Cellvibrionales</taxon>
        <taxon>Halieaceae</taxon>
        <taxon>Sediminihaliea</taxon>
    </lineage>
</organism>
<evidence type="ECO:0000313" key="12">
    <source>
        <dbReference type="EMBL" id="MBA6413281.1"/>
    </source>
</evidence>
<dbReference type="GO" id="GO:0042168">
    <property type="term" value="P:heme metabolic process"/>
    <property type="evidence" value="ECO:0007669"/>
    <property type="project" value="InterPro"/>
</dbReference>
<keyword evidence="4" id="KW-1003">Cell membrane</keyword>
<dbReference type="Proteomes" id="UP000539350">
    <property type="component" value="Unassembled WGS sequence"/>
</dbReference>
<dbReference type="RefSeq" id="WP_182172209.1">
    <property type="nucleotide sequence ID" value="NZ_JACFXU010000014.1"/>
</dbReference>
<keyword evidence="5" id="KW-0997">Cell inner membrane</keyword>
<dbReference type="Pfam" id="PF07219">
    <property type="entry name" value="HemY_N"/>
    <property type="match status" value="1"/>
</dbReference>
<keyword evidence="9" id="KW-0627">Porphyrin biosynthesis</keyword>
<feature type="domain" description="HemY N-terminal" evidence="11">
    <location>
        <begin position="27"/>
        <end position="133"/>
    </location>
</feature>
<dbReference type="AlphaFoldDB" id="A0A7W2TWK1"/>
<keyword evidence="7 10" id="KW-1133">Transmembrane helix</keyword>